<sequence length="221" mass="25228">MLKGVLFDMDGVIVDTEPLHHKAYHLMFDDVEIEVTPELYQSFTGQSTLNICKRLCDHFGVTETPETLVQLKRKHFKHIFANDPSLQLIDGVLDIIKEYHERELKLVLASSASMMTINNIFDRFDLNQYFIEKFSGADLQQSKPHPEIFEKAAFSTGYERSQCMVIEDSTNGIKAANAAKIFCVGYDSVHSKNQDYSIANHVISDFSEIQHDKMQAIFKGK</sequence>
<name>A0ABR7QCU0_9FLAO</name>
<evidence type="ECO:0000256" key="3">
    <source>
        <dbReference type="ARBA" id="ARBA00022723"/>
    </source>
</evidence>
<dbReference type="SFLD" id="SFLDG01135">
    <property type="entry name" value="C1.5.6:_HAD__Beta-PGM__Phospha"/>
    <property type="match status" value="1"/>
</dbReference>
<dbReference type="Gene3D" id="1.10.150.240">
    <property type="entry name" value="Putative phosphatase, domain 2"/>
    <property type="match status" value="1"/>
</dbReference>
<evidence type="ECO:0000256" key="5">
    <source>
        <dbReference type="ARBA" id="ARBA00023277"/>
    </source>
</evidence>
<reference evidence="6 7" key="1">
    <citation type="submission" date="2020-07" db="EMBL/GenBank/DDBJ databases">
        <title>Description of Kordia aestuariivivens sp. nov., isolated from a tidal flat.</title>
        <authorList>
            <person name="Park S."/>
            <person name="Yoon J.-H."/>
        </authorList>
    </citation>
    <scope>NUCLEOTIDE SEQUENCE [LARGE SCALE GENOMIC DNA]</scope>
    <source>
        <strain evidence="6 7">YSTF-M3</strain>
    </source>
</reference>
<keyword evidence="3" id="KW-0479">Metal-binding</keyword>
<evidence type="ECO:0000256" key="2">
    <source>
        <dbReference type="ARBA" id="ARBA00006171"/>
    </source>
</evidence>
<keyword evidence="4" id="KW-0460">Magnesium</keyword>
<dbReference type="Pfam" id="PF13419">
    <property type="entry name" value="HAD_2"/>
    <property type="match status" value="1"/>
</dbReference>
<dbReference type="InterPro" id="IPR051600">
    <property type="entry name" value="Beta-PGM-like"/>
</dbReference>
<organism evidence="6 7">
    <name type="scientific">Kordia aestuariivivens</name>
    <dbReference type="NCBI Taxonomy" id="2759037"/>
    <lineage>
        <taxon>Bacteria</taxon>
        <taxon>Pseudomonadati</taxon>
        <taxon>Bacteroidota</taxon>
        <taxon>Flavobacteriia</taxon>
        <taxon>Flavobacteriales</taxon>
        <taxon>Flavobacteriaceae</taxon>
        <taxon>Kordia</taxon>
    </lineage>
</organism>
<protein>
    <submittedName>
        <fullName evidence="6">HAD family phosphatase</fullName>
    </submittedName>
</protein>
<keyword evidence="5" id="KW-0119">Carbohydrate metabolism</keyword>
<comment type="caution">
    <text evidence="6">The sequence shown here is derived from an EMBL/GenBank/DDBJ whole genome shotgun (WGS) entry which is preliminary data.</text>
</comment>
<dbReference type="SUPFAM" id="SSF56784">
    <property type="entry name" value="HAD-like"/>
    <property type="match status" value="1"/>
</dbReference>
<comment type="similarity">
    <text evidence="2">Belongs to the HAD-like hydrolase superfamily. CbbY/CbbZ/Gph/YieH family.</text>
</comment>
<dbReference type="SFLD" id="SFLDS00003">
    <property type="entry name" value="Haloacid_Dehalogenase"/>
    <property type="match status" value="1"/>
</dbReference>
<dbReference type="Proteomes" id="UP000619238">
    <property type="component" value="Unassembled WGS sequence"/>
</dbReference>
<dbReference type="InterPro" id="IPR006439">
    <property type="entry name" value="HAD-SF_hydro_IA"/>
</dbReference>
<dbReference type="InterPro" id="IPR023214">
    <property type="entry name" value="HAD_sf"/>
</dbReference>
<dbReference type="EMBL" id="JACGWS010000011">
    <property type="protein sequence ID" value="MBC8756392.1"/>
    <property type="molecule type" value="Genomic_DNA"/>
</dbReference>
<dbReference type="InterPro" id="IPR036412">
    <property type="entry name" value="HAD-like_sf"/>
</dbReference>
<gene>
    <name evidence="6" type="ORF">H2O64_17080</name>
</gene>
<evidence type="ECO:0000256" key="4">
    <source>
        <dbReference type="ARBA" id="ARBA00022842"/>
    </source>
</evidence>
<accession>A0ABR7QCU0</accession>
<comment type="cofactor">
    <cofactor evidence="1">
        <name>Mg(2+)</name>
        <dbReference type="ChEBI" id="CHEBI:18420"/>
    </cofactor>
</comment>
<dbReference type="SFLD" id="SFLDG01129">
    <property type="entry name" value="C1.5:_HAD__Beta-PGM__Phosphata"/>
    <property type="match status" value="1"/>
</dbReference>
<dbReference type="PANTHER" id="PTHR46193">
    <property type="entry name" value="6-PHOSPHOGLUCONATE PHOSPHATASE"/>
    <property type="match status" value="1"/>
</dbReference>
<dbReference type="PANTHER" id="PTHR46193:SF18">
    <property type="entry name" value="HEXITOL PHOSPHATASE B"/>
    <property type="match status" value="1"/>
</dbReference>
<keyword evidence="7" id="KW-1185">Reference proteome</keyword>
<proteinExistence type="inferred from homology"/>
<dbReference type="RefSeq" id="WP_187563430.1">
    <property type="nucleotide sequence ID" value="NZ_JACGWS010000011.1"/>
</dbReference>
<evidence type="ECO:0000313" key="7">
    <source>
        <dbReference type="Proteomes" id="UP000619238"/>
    </source>
</evidence>
<dbReference type="InterPro" id="IPR023198">
    <property type="entry name" value="PGP-like_dom2"/>
</dbReference>
<dbReference type="NCBIfam" id="TIGR01509">
    <property type="entry name" value="HAD-SF-IA-v3"/>
    <property type="match status" value="1"/>
</dbReference>
<dbReference type="Gene3D" id="3.40.50.1000">
    <property type="entry name" value="HAD superfamily/HAD-like"/>
    <property type="match status" value="1"/>
</dbReference>
<evidence type="ECO:0000256" key="1">
    <source>
        <dbReference type="ARBA" id="ARBA00001946"/>
    </source>
</evidence>
<dbReference type="InterPro" id="IPR041492">
    <property type="entry name" value="HAD_2"/>
</dbReference>
<evidence type="ECO:0000313" key="6">
    <source>
        <dbReference type="EMBL" id="MBC8756392.1"/>
    </source>
</evidence>